<dbReference type="GO" id="GO:0042780">
    <property type="term" value="P:tRNA 3'-end processing"/>
    <property type="evidence" value="ECO:0007669"/>
    <property type="project" value="TreeGrafter"/>
</dbReference>
<feature type="repeat" description="PPR" evidence="1">
    <location>
        <begin position="211"/>
        <end position="245"/>
    </location>
</feature>
<protein>
    <recommendedName>
        <fullName evidence="5">Pentatricopeptide repeat-containing protein</fullName>
    </recommendedName>
</protein>
<gene>
    <name evidence="3" type="ORF">V9T40_002792</name>
</gene>
<feature type="compositionally biased region" description="Basic and acidic residues" evidence="2">
    <location>
        <begin position="793"/>
        <end position="812"/>
    </location>
</feature>
<evidence type="ECO:0000313" key="4">
    <source>
        <dbReference type="Proteomes" id="UP001367676"/>
    </source>
</evidence>
<dbReference type="NCBIfam" id="TIGR00756">
    <property type="entry name" value="PPR"/>
    <property type="match status" value="1"/>
</dbReference>
<sequence>MHRKVIQTILSTAFRPGVNVYTTPRLHFHLMKHVLFSKSPSLTPATEEITDFSDLSSEEFGTLHPNRRNTRQKMEQLPEEEDERIEFDLTNEEGRKNRRPKEYYEKLIEKFLAEKRMVEALDVLETRILKQDRIAPWYRVYNLLINGCAKAGYYDKAFHLYKSMKDRFVKTTPATYTGLFNAIANSPFPKNAERRLTSLRKKLADDSIELTAINYHAMIKAYARLKDTYSAFLVADEMLSKGHALTTETYSFLLQACISDSEAGLRHALLLWHKMRSSKITPDEYTYNLFLRCIRDCGFGTEKDLQDVLRQITVGRSGEGLLGSGEPNSWSKRISWKRKSKKTNELSSDGQSETDCEETKTKTADILEIKCESTDAEITDDIGENESEENQVAKIDTTDMHKLTQPELMENKPNLLAIKPHLGNIVAVKDVKTASDRLLLLGGFNAIFEQMKSDGVPPSIKTFTILLDVMPGTDVAEERLLKEMKSNNLHIDIDFYNMLIKKRAMRHDYEKAREVLDLIQSDYLQPDIVTFGVLALSCNNRYQAEELCYQLQDFGYRLNLPILGAMLAKACSKFDFDYVLFIMKKTLRIGLKVDEEYLKNLENLDSKVMHILKRKKHGDKTLRQIFYEPHFLENYKMWKKYYERFHREIDVVIPQHPYEQFQKIKENTKVTENAENDSEKVETDSKFTRRTNYRQRNNDRTRMNSESRQFRSVEDNWEDTENAENESEKVENNSKFTRRTNYRQRNNDRTRMNSESRQFRSVEDDWEDTENAENESEKVENNSKFTRRTNYRQRNDDRTRMNSESRRFRSVEDDWEDTENAENESEKVENNSKFTRRIQFRRKNNDQMQRNSESRQFRKIGRDDEVAEKAEYQPENIEDNSKSNRRIHFRRKNNDQI</sequence>
<evidence type="ECO:0000256" key="1">
    <source>
        <dbReference type="PROSITE-ProRule" id="PRU00708"/>
    </source>
</evidence>
<dbReference type="Gene3D" id="1.25.40.10">
    <property type="entry name" value="Tetratricopeptide repeat domain"/>
    <property type="match status" value="3"/>
</dbReference>
<name>A0AAN9TL22_9HEMI</name>
<evidence type="ECO:0000256" key="2">
    <source>
        <dbReference type="SAM" id="MobiDB-lite"/>
    </source>
</evidence>
<accession>A0AAN9TL22</accession>
<feature type="compositionally biased region" description="Basic and acidic residues" evidence="2">
    <location>
        <begin position="745"/>
        <end position="763"/>
    </location>
</feature>
<dbReference type="Pfam" id="PF13041">
    <property type="entry name" value="PPR_2"/>
    <property type="match status" value="1"/>
</dbReference>
<feature type="repeat" description="PPR" evidence="1">
    <location>
        <begin position="137"/>
        <end position="171"/>
    </location>
</feature>
<feature type="compositionally biased region" description="Acidic residues" evidence="2">
    <location>
        <begin position="813"/>
        <end position="823"/>
    </location>
</feature>
<dbReference type="Pfam" id="PF13812">
    <property type="entry name" value="PPR_3"/>
    <property type="match status" value="2"/>
</dbReference>
<dbReference type="GO" id="GO:0005759">
    <property type="term" value="C:mitochondrial matrix"/>
    <property type="evidence" value="ECO:0007669"/>
    <property type="project" value="TreeGrafter"/>
</dbReference>
<reference evidence="3 4" key="1">
    <citation type="submission" date="2024-03" db="EMBL/GenBank/DDBJ databases">
        <title>Adaptation during the transition from Ophiocordyceps entomopathogen to insect associate is accompanied by gene loss and intensified selection.</title>
        <authorList>
            <person name="Ward C.M."/>
            <person name="Onetto C.A."/>
            <person name="Borneman A.R."/>
        </authorList>
    </citation>
    <scope>NUCLEOTIDE SEQUENCE [LARGE SCALE GENOMIC DNA]</scope>
    <source>
        <strain evidence="3">AWRI1</strain>
        <tissue evidence="3">Single Adult Female</tissue>
    </source>
</reference>
<feature type="compositionally biased region" description="Basic and acidic residues" evidence="2">
    <location>
        <begin position="677"/>
        <end position="687"/>
    </location>
</feature>
<feature type="region of interest" description="Disordered" evidence="2">
    <location>
        <begin position="669"/>
        <end position="897"/>
    </location>
</feature>
<dbReference type="InterPro" id="IPR011990">
    <property type="entry name" value="TPR-like_helical_dom_sf"/>
</dbReference>
<dbReference type="PANTHER" id="PTHR24014:SF6">
    <property type="entry name" value="PENTATRICOPEPTIDE REPEAT-CONTAINING PROTEIN 1, MITOCHONDRIAL"/>
    <property type="match status" value="1"/>
</dbReference>
<feature type="compositionally biased region" description="Acidic residues" evidence="2">
    <location>
        <begin position="715"/>
        <end position="725"/>
    </location>
</feature>
<feature type="compositionally biased region" description="Basic and acidic residues" evidence="2">
    <location>
        <begin position="696"/>
        <end position="714"/>
    </location>
</feature>
<feature type="compositionally biased region" description="Acidic residues" evidence="2">
    <location>
        <begin position="764"/>
        <end position="774"/>
    </location>
</feature>
<dbReference type="GO" id="GO:0000049">
    <property type="term" value="F:tRNA binding"/>
    <property type="evidence" value="ECO:0007669"/>
    <property type="project" value="TreeGrafter"/>
</dbReference>
<dbReference type="InterPro" id="IPR002885">
    <property type="entry name" value="PPR_rpt"/>
</dbReference>
<dbReference type="EMBL" id="JBBCAQ010000022">
    <property type="protein sequence ID" value="KAK7591179.1"/>
    <property type="molecule type" value="Genomic_DNA"/>
</dbReference>
<evidence type="ECO:0008006" key="5">
    <source>
        <dbReference type="Google" id="ProtNLM"/>
    </source>
</evidence>
<evidence type="ECO:0000313" key="3">
    <source>
        <dbReference type="EMBL" id="KAK7591179.1"/>
    </source>
</evidence>
<dbReference type="PROSITE" id="PS51375">
    <property type="entry name" value="PPR"/>
    <property type="match status" value="2"/>
</dbReference>
<dbReference type="Proteomes" id="UP001367676">
    <property type="component" value="Unassembled WGS sequence"/>
</dbReference>
<proteinExistence type="predicted"/>
<dbReference type="PANTHER" id="PTHR24014">
    <property type="entry name" value="2-OXOGLUTARATE AND IRON-DEPENDENT OXYGENASE DOMAIN-CONTAINING PROTEIN 2"/>
    <property type="match status" value="1"/>
</dbReference>
<keyword evidence="4" id="KW-1185">Reference proteome</keyword>
<feature type="region of interest" description="Disordered" evidence="2">
    <location>
        <begin position="60"/>
        <end position="82"/>
    </location>
</feature>
<comment type="caution">
    <text evidence="3">The sequence shown here is derived from an EMBL/GenBank/DDBJ whole genome shotgun (WGS) entry which is preliminary data.</text>
</comment>
<dbReference type="AlphaFoldDB" id="A0AAN9TL22"/>
<feature type="compositionally biased region" description="Basic and acidic residues" evidence="2">
    <location>
        <begin position="852"/>
        <end position="872"/>
    </location>
</feature>
<organism evidence="3 4">
    <name type="scientific">Parthenolecanium corni</name>
    <dbReference type="NCBI Taxonomy" id="536013"/>
    <lineage>
        <taxon>Eukaryota</taxon>
        <taxon>Metazoa</taxon>
        <taxon>Ecdysozoa</taxon>
        <taxon>Arthropoda</taxon>
        <taxon>Hexapoda</taxon>
        <taxon>Insecta</taxon>
        <taxon>Pterygota</taxon>
        <taxon>Neoptera</taxon>
        <taxon>Paraneoptera</taxon>
        <taxon>Hemiptera</taxon>
        <taxon>Sternorrhyncha</taxon>
        <taxon>Coccoidea</taxon>
        <taxon>Coccidae</taxon>
        <taxon>Parthenolecanium</taxon>
    </lineage>
</organism>